<feature type="transmembrane region" description="Helical" evidence="1">
    <location>
        <begin position="44"/>
        <end position="71"/>
    </location>
</feature>
<gene>
    <name evidence="2" type="ORF">CLV71_1339</name>
</gene>
<keyword evidence="1" id="KW-1133">Transmembrane helix</keyword>
<feature type="transmembrane region" description="Helical" evidence="1">
    <location>
        <begin position="117"/>
        <end position="137"/>
    </location>
</feature>
<protein>
    <submittedName>
        <fullName evidence="2">Uncharacterized protein</fullName>
    </submittedName>
</protein>
<sequence>METDGPVSVAEASAALAAVERSRARVAWTGYPRWYWLATAAGLAALPVMVLLPVWLGLVSCVVVTLVLLRLVVAASRARGVCEGWTGGAMRWWEVSVLYGPAVVVAVAGGLTVRLAWWSPVVAAVVVFASFAGTGLASSARAGRG</sequence>
<organism evidence="2 3">
    <name type="scientific">Actinophytocola oryzae</name>
    <dbReference type="NCBI Taxonomy" id="502181"/>
    <lineage>
        <taxon>Bacteria</taxon>
        <taxon>Bacillati</taxon>
        <taxon>Actinomycetota</taxon>
        <taxon>Actinomycetes</taxon>
        <taxon>Pseudonocardiales</taxon>
        <taxon>Pseudonocardiaceae</taxon>
    </lineage>
</organism>
<keyword evidence="1" id="KW-0472">Membrane</keyword>
<evidence type="ECO:0000313" key="2">
    <source>
        <dbReference type="EMBL" id="TDV35913.1"/>
    </source>
</evidence>
<keyword evidence="1" id="KW-0812">Transmembrane</keyword>
<evidence type="ECO:0000313" key="3">
    <source>
        <dbReference type="Proteomes" id="UP000294927"/>
    </source>
</evidence>
<name>A0A4R7URA5_9PSEU</name>
<proteinExistence type="predicted"/>
<dbReference type="AlphaFoldDB" id="A0A4R7URA5"/>
<reference evidence="2 3" key="1">
    <citation type="submission" date="2019-03" db="EMBL/GenBank/DDBJ databases">
        <title>Genomic Encyclopedia of Archaeal and Bacterial Type Strains, Phase II (KMG-II): from individual species to whole genera.</title>
        <authorList>
            <person name="Goeker M."/>
        </authorList>
    </citation>
    <scope>NUCLEOTIDE SEQUENCE [LARGE SCALE GENOMIC DNA]</scope>
    <source>
        <strain evidence="2 3">DSM 45499</strain>
    </source>
</reference>
<dbReference type="Proteomes" id="UP000294927">
    <property type="component" value="Unassembled WGS sequence"/>
</dbReference>
<comment type="caution">
    <text evidence="2">The sequence shown here is derived from an EMBL/GenBank/DDBJ whole genome shotgun (WGS) entry which is preliminary data.</text>
</comment>
<accession>A0A4R7URA5</accession>
<feature type="transmembrane region" description="Helical" evidence="1">
    <location>
        <begin position="92"/>
        <end position="111"/>
    </location>
</feature>
<evidence type="ECO:0000256" key="1">
    <source>
        <dbReference type="SAM" id="Phobius"/>
    </source>
</evidence>
<keyword evidence="3" id="KW-1185">Reference proteome</keyword>
<dbReference type="RefSeq" id="WP_133909306.1">
    <property type="nucleotide sequence ID" value="NZ_SOCP01000033.1"/>
</dbReference>
<dbReference type="EMBL" id="SOCP01000033">
    <property type="protein sequence ID" value="TDV35913.1"/>
    <property type="molecule type" value="Genomic_DNA"/>
</dbReference>